<dbReference type="Pfam" id="PF00005">
    <property type="entry name" value="ABC_tran"/>
    <property type="match status" value="1"/>
</dbReference>
<proteinExistence type="predicted"/>
<name>A0ABS6WBJ0_9BIFI</name>
<sequence>MGLRVTDLAKRYGRTTALDGMSLDLRPGVVYGLFGRNGAGKSTLLGCLGNRLIPDSGSLELDGEPLAENEPAMERTYLADERLPWWPGRSLESILRDCGRIYGGFDREFADTLAERFGIDVECPYNRLSLGRRTASRMAIGLCLPVDYLFLDEPTLGLDPVARTLMARSVIEACARRSRTVVISTHDVAEFAGVIEAAVVIDHGRRLDRFDVQDLYRHAAVLSGPASAVDAAVGRLGLTVLDRECHGMSANVMVALDSGADVWEGVPDGTDDGADDGSDVGCDDPAAALAARVGGGVHVRTPDLRTYVIRLIQERN</sequence>
<dbReference type="InterPro" id="IPR003439">
    <property type="entry name" value="ABC_transporter-like_ATP-bd"/>
</dbReference>
<gene>
    <name evidence="4" type="ORF">KIH73_06995</name>
</gene>
<keyword evidence="1" id="KW-0547">Nucleotide-binding</keyword>
<feature type="domain" description="ABC transporter" evidence="3">
    <location>
        <begin position="3"/>
        <end position="228"/>
    </location>
</feature>
<dbReference type="PANTHER" id="PTHR43158:SF5">
    <property type="entry name" value="ABC TRANSPORTER, ATP-BINDING PROTEIN"/>
    <property type="match status" value="1"/>
</dbReference>
<evidence type="ECO:0000313" key="5">
    <source>
        <dbReference type="Proteomes" id="UP000812844"/>
    </source>
</evidence>
<keyword evidence="2 4" id="KW-0067">ATP-binding</keyword>
<organism evidence="4 5">
    <name type="scientific">Bifidobacterium phasiani</name>
    <dbReference type="NCBI Taxonomy" id="2834431"/>
    <lineage>
        <taxon>Bacteria</taxon>
        <taxon>Bacillati</taxon>
        <taxon>Actinomycetota</taxon>
        <taxon>Actinomycetes</taxon>
        <taxon>Bifidobacteriales</taxon>
        <taxon>Bifidobacteriaceae</taxon>
        <taxon>Bifidobacterium</taxon>
    </lineage>
</organism>
<evidence type="ECO:0000256" key="2">
    <source>
        <dbReference type="ARBA" id="ARBA00022840"/>
    </source>
</evidence>
<dbReference type="GO" id="GO:0005524">
    <property type="term" value="F:ATP binding"/>
    <property type="evidence" value="ECO:0007669"/>
    <property type="project" value="UniProtKB-KW"/>
</dbReference>
<dbReference type="RefSeq" id="WP_219081941.1">
    <property type="nucleotide sequence ID" value="NZ_JAHBBD010000015.1"/>
</dbReference>
<dbReference type="InterPro" id="IPR003593">
    <property type="entry name" value="AAA+_ATPase"/>
</dbReference>
<reference evidence="4 5" key="1">
    <citation type="submission" date="2021-05" db="EMBL/GenBank/DDBJ databases">
        <title>Phylogenetic classification of ten novel species belonging to the genus Bifidobacterium comprising B. colchicus sp. nov., B. abeli sp. nov., B. bicoloris sp. nov., B. guerezis sp. nov., B. rosaliae sp. nov., B. santillanensis sp. nov., B. argentati sp. nov., B. amazzoni sp. nov., B. pluviali sp. nov., and B. pinnaculum sp. nov.</title>
        <authorList>
            <person name="Lugli G.A."/>
            <person name="Ruiz Garcia L."/>
            <person name="Margolles A."/>
            <person name="Ventura M."/>
        </authorList>
    </citation>
    <scope>NUCLEOTIDE SEQUENCE [LARGE SCALE GENOMIC DNA]</scope>
    <source>
        <strain evidence="4 5">6T3</strain>
    </source>
</reference>
<dbReference type="PANTHER" id="PTHR43158">
    <property type="entry name" value="SKFA PEPTIDE EXPORT ATP-BINDING PROTEIN SKFE"/>
    <property type="match status" value="1"/>
</dbReference>
<dbReference type="Proteomes" id="UP000812844">
    <property type="component" value="Unassembled WGS sequence"/>
</dbReference>
<keyword evidence="5" id="KW-1185">Reference proteome</keyword>
<evidence type="ECO:0000313" key="4">
    <source>
        <dbReference type="EMBL" id="MBW3083116.1"/>
    </source>
</evidence>
<accession>A0ABS6WBJ0</accession>
<dbReference type="EMBL" id="JAHBBD010000015">
    <property type="protein sequence ID" value="MBW3083116.1"/>
    <property type="molecule type" value="Genomic_DNA"/>
</dbReference>
<dbReference type="SMART" id="SM00382">
    <property type="entry name" value="AAA"/>
    <property type="match status" value="1"/>
</dbReference>
<dbReference type="PROSITE" id="PS50893">
    <property type="entry name" value="ABC_TRANSPORTER_2"/>
    <property type="match status" value="1"/>
</dbReference>
<protein>
    <submittedName>
        <fullName evidence="4">ABC transporter ATP-binding protein</fullName>
    </submittedName>
</protein>
<dbReference type="CDD" id="cd03230">
    <property type="entry name" value="ABC_DR_subfamily_A"/>
    <property type="match status" value="1"/>
</dbReference>
<comment type="caution">
    <text evidence="4">The sequence shown here is derived from an EMBL/GenBank/DDBJ whole genome shotgun (WGS) entry which is preliminary data.</text>
</comment>
<evidence type="ECO:0000259" key="3">
    <source>
        <dbReference type="PROSITE" id="PS50893"/>
    </source>
</evidence>
<evidence type="ECO:0000256" key="1">
    <source>
        <dbReference type="ARBA" id="ARBA00022741"/>
    </source>
</evidence>